<protein>
    <recommendedName>
        <fullName evidence="5">ATP synthase protein MI25</fullName>
    </recommendedName>
</protein>
<comment type="similarity">
    <text evidence="3">Belongs to the ATPase protein MI25 family.</text>
</comment>
<keyword evidence="10" id="KW-1133">Transmembrane helix</keyword>
<evidence type="ECO:0000256" key="5">
    <source>
        <dbReference type="ARBA" id="ARBA00017388"/>
    </source>
</evidence>
<reference evidence="15 16" key="1">
    <citation type="submission" date="2023-12" db="EMBL/GenBank/DDBJ databases">
        <title>A high-quality genome assembly for Dillenia turbinata (Dilleniales).</title>
        <authorList>
            <person name="Chanderbali A."/>
        </authorList>
    </citation>
    <scope>NUCLEOTIDE SEQUENCE [LARGE SCALE GENOMIC DNA]</scope>
    <source>
        <strain evidence="15">LSX21</strain>
        <tissue evidence="15">Leaf</tissue>
    </source>
</reference>
<keyword evidence="13" id="KW-0472">Membrane</keyword>
<comment type="caution">
    <text evidence="15">The sequence shown here is derived from an EMBL/GenBank/DDBJ whole genome shotgun (WGS) entry which is preliminary data.</text>
</comment>
<evidence type="ECO:0000256" key="4">
    <source>
        <dbReference type="ARBA" id="ARBA00011648"/>
    </source>
</evidence>
<dbReference type="GO" id="GO:0031966">
    <property type="term" value="C:mitochondrial membrane"/>
    <property type="evidence" value="ECO:0007669"/>
    <property type="project" value="UniProtKB-SubCell"/>
</dbReference>
<dbReference type="InterPro" id="IPR044988">
    <property type="entry name" value="MI25_plants"/>
</dbReference>
<sequence>MNVNQTCLVKRSPDASTIKCGAEGPCVLSRVKSIIVGDDSQPKTCHSSLTLSECQLKQLPLLGEYPLLVNPHPWWRRKCSTELTVEEGQLEARRKSLGNTFKVTLDGRIQAIQEESQQFPNPNEVVPTESYEQQRLLRISLRICGTVVESLPMARCAPKCEKTVQALLCRNLNVKNRLST</sequence>
<evidence type="ECO:0000256" key="6">
    <source>
        <dbReference type="ARBA" id="ARBA00022448"/>
    </source>
</evidence>
<name>A0AAN8Z225_9MAGN</name>
<evidence type="ECO:0000256" key="3">
    <source>
        <dbReference type="ARBA" id="ARBA00009281"/>
    </source>
</evidence>
<keyword evidence="8" id="KW-0812">Transmembrane</keyword>
<gene>
    <name evidence="15" type="ORF">RJ641_011838</name>
</gene>
<keyword evidence="16" id="KW-1185">Reference proteome</keyword>
<comment type="subunit">
    <text evidence="4">F-type ATPases have 2 components, CF(1) - the catalytic core - and CF(0) - the membrane proton channel. CF(1) has five subunits: alpha(3), beta(3), gamma(1), delta(1), epsilon(1). CF(0) has three main subunits: a, b and c.</text>
</comment>
<evidence type="ECO:0000256" key="7">
    <source>
        <dbReference type="ARBA" id="ARBA00022547"/>
    </source>
</evidence>
<keyword evidence="9" id="KW-0375">Hydrogen ion transport</keyword>
<keyword evidence="14" id="KW-0066">ATP synthesis</keyword>
<dbReference type="PANTHER" id="PTHR37774:SF4">
    <property type="entry name" value="ATP SYNTHASE PROTEIN MI25"/>
    <property type="match status" value="1"/>
</dbReference>
<evidence type="ECO:0000256" key="10">
    <source>
        <dbReference type="ARBA" id="ARBA00022989"/>
    </source>
</evidence>
<evidence type="ECO:0000313" key="15">
    <source>
        <dbReference type="EMBL" id="KAK6923534.1"/>
    </source>
</evidence>
<accession>A0AAN8Z225</accession>
<dbReference type="EMBL" id="JBAMMX010000018">
    <property type="protein sequence ID" value="KAK6923534.1"/>
    <property type="molecule type" value="Genomic_DNA"/>
</dbReference>
<evidence type="ECO:0000256" key="8">
    <source>
        <dbReference type="ARBA" id="ARBA00022692"/>
    </source>
</evidence>
<evidence type="ECO:0000256" key="1">
    <source>
        <dbReference type="ARBA" id="ARBA00003096"/>
    </source>
</evidence>
<dbReference type="GO" id="GO:0015986">
    <property type="term" value="P:proton motive force-driven ATP synthesis"/>
    <property type="evidence" value="ECO:0007669"/>
    <property type="project" value="InterPro"/>
</dbReference>
<keyword evidence="7" id="KW-0138">CF(0)</keyword>
<proteinExistence type="inferred from homology"/>
<dbReference type="InterPro" id="IPR008688">
    <property type="entry name" value="ATP_synth_Bsub_B/MI25"/>
</dbReference>
<comment type="subcellular location">
    <subcellularLocation>
        <location evidence="2">Mitochondrion membrane</location>
        <topology evidence="2">Single-pass membrane protein</topology>
    </subcellularLocation>
</comment>
<dbReference type="Pfam" id="PF05405">
    <property type="entry name" value="Mt_ATP-synt_B"/>
    <property type="match status" value="1"/>
</dbReference>
<evidence type="ECO:0000256" key="12">
    <source>
        <dbReference type="ARBA" id="ARBA00023128"/>
    </source>
</evidence>
<dbReference type="AlphaFoldDB" id="A0AAN8Z225"/>
<organism evidence="15 16">
    <name type="scientific">Dillenia turbinata</name>
    <dbReference type="NCBI Taxonomy" id="194707"/>
    <lineage>
        <taxon>Eukaryota</taxon>
        <taxon>Viridiplantae</taxon>
        <taxon>Streptophyta</taxon>
        <taxon>Embryophyta</taxon>
        <taxon>Tracheophyta</taxon>
        <taxon>Spermatophyta</taxon>
        <taxon>Magnoliopsida</taxon>
        <taxon>eudicotyledons</taxon>
        <taxon>Gunneridae</taxon>
        <taxon>Pentapetalae</taxon>
        <taxon>Dilleniales</taxon>
        <taxon>Dilleniaceae</taxon>
        <taxon>Dillenia</taxon>
    </lineage>
</organism>
<evidence type="ECO:0000256" key="2">
    <source>
        <dbReference type="ARBA" id="ARBA00004304"/>
    </source>
</evidence>
<keyword evidence="6" id="KW-0813">Transport</keyword>
<evidence type="ECO:0000256" key="14">
    <source>
        <dbReference type="ARBA" id="ARBA00023310"/>
    </source>
</evidence>
<evidence type="ECO:0000256" key="9">
    <source>
        <dbReference type="ARBA" id="ARBA00022781"/>
    </source>
</evidence>
<evidence type="ECO:0000256" key="11">
    <source>
        <dbReference type="ARBA" id="ARBA00023065"/>
    </source>
</evidence>
<comment type="function">
    <text evidence="1">This is one of the chains of the nonenzymatic component (CF(0) subunit) of the mitochondrial ATPase complex.</text>
</comment>
<dbReference type="PANTHER" id="PTHR37774">
    <property type="entry name" value="ATP SYNTHASE PROTEIN MI25-RELATED"/>
    <property type="match status" value="1"/>
</dbReference>
<keyword evidence="11" id="KW-0406">Ion transport</keyword>
<dbReference type="GO" id="GO:0015078">
    <property type="term" value="F:proton transmembrane transporter activity"/>
    <property type="evidence" value="ECO:0007669"/>
    <property type="project" value="InterPro"/>
</dbReference>
<dbReference type="Proteomes" id="UP001370490">
    <property type="component" value="Unassembled WGS sequence"/>
</dbReference>
<evidence type="ECO:0000256" key="13">
    <source>
        <dbReference type="ARBA" id="ARBA00023136"/>
    </source>
</evidence>
<evidence type="ECO:0000313" key="16">
    <source>
        <dbReference type="Proteomes" id="UP001370490"/>
    </source>
</evidence>
<keyword evidence="12" id="KW-0496">Mitochondrion</keyword>
<dbReference type="GO" id="GO:0045259">
    <property type="term" value="C:proton-transporting ATP synthase complex"/>
    <property type="evidence" value="ECO:0007669"/>
    <property type="project" value="UniProtKB-KW"/>
</dbReference>